<dbReference type="InterPro" id="IPR002645">
    <property type="entry name" value="STAS_dom"/>
</dbReference>
<dbReference type="AlphaFoldDB" id="A0A8J7NYZ7"/>
<keyword evidence="9" id="KW-1185">Reference proteome</keyword>
<dbReference type="PROSITE" id="PS01130">
    <property type="entry name" value="SLC26A"/>
    <property type="match status" value="1"/>
</dbReference>
<dbReference type="InterPro" id="IPR011547">
    <property type="entry name" value="SLC26A/SulP_dom"/>
</dbReference>
<evidence type="ECO:0000256" key="2">
    <source>
        <dbReference type="ARBA" id="ARBA00022692"/>
    </source>
</evidence>
<keyword evidence="2 6" id="KW-0812">Transmembrane</keyword>
<feature type="transmembrane region" description="Helical" evidence="6">
    <location>
        <begin position="294"/>
        <end position="314"/>
    </location>
</feature>
<feature type="transmembrane region" description="Helical" evidence="6">
    <location>
        <begin position="441"/>
        <end position="461"/>
    </location>
</feature>
<dbReference type="GO" id="GO:0016020">
    <property type="term" value="C:membrane"/>
    <property type="evidence" value="ECO:0007669"/>
    <property type="project" value="UniProtKB-SubCell"/>
</dbReference>
<dbReference type="EMBL" id="JAAWVO010052497">
    <property type="protein sequence ID" value="MBN3320754.1"/>
    <property type="molecule type" value="Genomic_DNA"/>
</dbReference>
<comment type="caution">
    <text evidence="8">The sequence shown here is derived from an EMBL/GenBank/DDBJ whole genome shotgun (WGS) entry which is preliminary data.</text>
</comment>
<comment type="subcellular location">
    <subcellularLocation>
        <location evidence="1">Membrane</location>
        <topology evidence="1">Multi-pass membrane protein</topology>
    </subcellularLocation>
</comment>
<feature type="transmembrane region" description="Helical" evidence="6">
    <location>
        <begin position="467"/>
        <end position="484"/>
    </location>
</feature>
<evidence type="ECO:0000256" key="3">
    <source>
        <dbReference type="ARBA" id="ARBA00022989"/>
    </source>
</evidence>
<protein>
    <submittedName>
        <fullName evidence="8">S26A5 protein</fullName>
    </submittedName>
</protein>
<dbReference type="Gene3D" id="3.30.750.24">
    <property type="entry name" value="STAS domain"/>
    <property type="match status" value="1"/>
</dbReference>
<proteinExistence type="predicted"/>
<dbReference type="PROSITE" id="PS50801">
    <property type="entry name" value="STAS"/>
    <property type="match status" value="1"/>
</dbReference>
<evidence type="ECO:0000256" key="4">
    <source>
        <dbReference type="ARBA" id="ARBA00023136"/>
    </source>
</evidence>
<feature type="transmembrane region" description="Helical" evidence="6">
    <location>
        <begin position="496"/>
        <end position="529"/>
    </location>
</feature>
<dbReference type="GO" id="GO:0008271">
    <property type="term" value="F:secondary active sulfate transmembrane transporter activity"/>
    <property type="evidence" value="ECO:0007669"/>
    <property type="project" value="InterPro"/>
</dbReference>
<organism evidence="8 9">
    <name type="scientific">Atractosteus spatula</name>
    <name type="common">Alligator gar</name>
    <name type="synonym">Lepisosteus spatula</name>
    <dbReference type="NCBI Taxonomy" id="7917"/>
    <lineage>
        <taxon>Eukaryota</taxon>
        <taxon>Metazoa</taxon>
        <taxon>Chordata</taxon>
        <taxon>Craniata</taxon>
        <taxon>Vertebrata</taxon>
        <taxon>Euteleostomi</taxon>
        <taxon>Actinopterygii</taxon>
        <taxon>Neopterygii</taxon>
        <taxon>Holostei</taxon>
        <taxon>Semionotiformes</taxon>
        <taxon>Lepisosteidae</taxon>
        <taxon>Atractosteus</taxon>
    </lineage>
</organism>
<evidence type="ECO:0000313" key="8">
    <source>
        <dbReference type="EMBL" id="MBN3320754.1"/>
    </source>
</evidence>
<name>A0A8J7NYZ7_ATRSP</name>
<dbReference type="InterPro" id="IPR036513">
    <property type="entry name" value="STAS_dom_sf"/>
</dbReference>
<evidence type="ECO:0000256" key="6">
    <source>
        <dbReference type="SAM" id="Phobius"/>
    </source>
</evidence>
<dbReference type="SUPFAM" id="SSF52091">
    <property type="entry name" value="SpoIIaa-like"/>
    <property type="match status" value="1"/>
</dbReference>
<feature type="transmembrane region" description="Helical" evidence="6">
    <location>
        <begin position="131"/>
        <end position="148"/>
    </location>
</feature>
<feature type="non-terminal residue" evidence="8">
    <location>
        <position position="1"/>
    </location>
</feature>
<feature type="transmembrane region" description="Helical" evidence="6">
    <location>
        <begin position="182"/>
        <end position="207"/>
    </location>
</feature>
<evidence type="ECO:0000259" key="7">
    <source>
        <dbReference type="PROSITE" id="PS50801"/>
    </source>
</evidence>
<evidence type="ECO:0000313" key="9">
    <source>
        <dbReference type="Proteomes" id="UP000736164"/>
    </source>
</evidence>
<dbReference type="Proteomes" id="UP000736164">
    <property type="component" value="Unassembled WGS sequence"/>
</dbReference>
<dbReference type="Pfam" id="PF01740">
    <property type="entry name" value="STAS"/>
    <property type="match status" value="1"/>
</dbReference>
<dbReference type="InterPro" id="IPR018045">
    <property type="entry name" value="S04_transporter_CS"/>
</dbReference>
<feature type="transmembrane region" description="Helical" evidence="6">
    <location>
        <begin position="98"/>
        <end position="125"/>
    </location>
</feature>
<reference evidence="8" key="1">
    <citation type="journal article" date="2021" name="Cell">
        <title>Tracing the genetic footprints of vertebrate landing in non-teleost ray-finned fishes.</title>
        <authorList>
            <person name="Bi X."/>
            <person name="Wang K."/>
            <person name="Yang L."/>
            <person name="Pan H."/>
            <person name="Jiang H."/>
            <person name="Wei Q."/>
            <person name="Fang M."/>
            <person name="Yu H."/>
            <person name="Zhu C."/>
            <person name="Cai Y."/>
            <person name="He Y."/>
            <person name="Gan X."/>
            <person name="Zeng H."/>
            <person name="Yu D."/>
            <person name="Zhu Y."/>
            <person name="Jiang H."/>
            <person name="Qiu Q."/>
            <person name="Yang H."/>
            <person name="Zhang Y.E."/>
            <person name="Wang W."/>
            <person name="Zhu M."/>
            <person name="He S."/>
            <person name="Zhang G."/>
        </authorList>
    </citation>
    <scope>NUCLEOTIDE SEQUENCE</scope>
    <source>
        <strain evidence="8">Allg_001</strain>
    </source>
</reference>
<evidence type="ECO:0000256" key="5">
    <source>
        <dbReference type="SAM" id="Coils"/>
    </source>
</evidence>
<feature type="coiled-coil region" evidence="5">
    <location>
        <begin position="596"/>
        <end position="623"/>
    </location>
</feature>
<evidence type="ECO:0000256" key="1">
    <source>
        <dbReference type="ARBA" id="ARBA00004141"/>
    </source>
</evidence>
<dbReference type="PANTHER" id="PTHR11814">
    <property type="entry name" value="SULFATE TRANSPORTER"/>
    <property type="match status" value="1"/>
</dbReference>
<dbReference type="InterPro" id="IPR001902">
    <property type="entry name" value="SLC26A/SulP_fam"/>
</dbReference>
<feature type="non-terminal residue" evidence="8">
    <location>
        <position position="774"/>
    </location>
</feature>
<dbReference type="Pfam" id="PF00916">
    <property type="entry name" value="Sulfate_transp"/>
    <property type="match status" value="2"/>
</dbReference>
<sequence length="774" mass="84521">MEHVTEEEDASSTLMYLVERPVYNEEYIGTQLLHRKEKQPKTIKEKLSEDCSSRKAKSLIFSFLPILTWLPSYPVKQYLFGDIVSGLSTGVMQLPQGLAYALLAAVPPVYGLYSSFYPVLLYTFFGTSRHISIGTFAVISLMIGGVAVREAPDSAFEIHAANGSNTASFLDTEARDAKRVQVAVALTFLVGIIQICFGLLRFGFVAIYLTEPLVRGFTTAAAVHVFVSQLKYLLGIKTQRFSGSLSVVYSFIAVLKNIGTTNVAAIVLGLTCIVFLVAIKEVNDRFKKKLPVPIPAEIIVVIISTGVSYGIQLFEKYEVEVVGKIPSGLLPPAVPNFSFIANLITDAIAIAVVGFSMAVSMAKIFALKHGYTVNGNQELIALGVCNFVGSFFQTFTVTCSMSRSLVQESTGGKTQELTGKLNLDSAFLLTRESVLLPTIKIAGLLSSLVVLLVVVAVGFLFQPLPQTVLAAIVMANLIGMFKQFRDIPSLWRTSRIELAIWLVAFAASVLLGLDYGLLVAVGFAILTVIYRTQSPKHSILGQIPDTGMYCDTEEYEEATERVGIKIFHSNSSIYFANSDLYINGLKEKTGVDPAKLQAMRKAMEKKRRKATEAQSQIVLHERQAVVKLTEDEEMSIKHELADAEAHTGHQGNGEFAAVKMDSDSEEAQSFLEPLTNVHSIILDFTPVNFIDSVGAKALKSVIKEYNEIDVKVFIGGCSRSVLADLIRLDFFGGSITRELLFPSVHDAVLYCQHKTSPLAAESRADSASLTGGEQ</sequence>
<keyword evidence="3 6" id="KW-1133">Transmembrane helix</keyword>
<feature type="domain" description="STAS" evidence="7">
    <location>
        <begin position="554"/>
        <end position="751"/>
    </location>
</feature>
<dbReference type="CDD" id="cd07042">
    <property type="entry name" value="STAS_SulP_like_sulfate_transporter"/>
    <property type="match status" value="1"/>
</dbReference>
<keyword evidence="4 6" id="KW-0472">Membrane</keyword>
<feature type="transmembrane region" description="Helical" evidence="6">
    <location>
        <begin position="264"/>
        <end position="282"/>
    </location>
</feature>
<gene>
    <name evidence="8" type="primary">Slc26a5</name>
    <name evidence="8" type="ORF">GTO95_0018686</name>
</gene>
<keyword evidence="5" id="KW-0175">Coiled coil</keyword>
<feature type="transmembrane region" description="Helical" evidence="6">
    <location>
        <begin position="334"/>
        <end position="359"/>
    </location>
</feature>
<accession>A0A8J7NYZ7</accession>